<dbReference type="EMBL" id="JASFZW010000009">
    <property type="protein sequence ID" value="KAK2076748.1"/>
    <property type="molecule type" value="Genomic_DNA"/>
</dbReference>
<evidence type="ECO:0000256" key="2">
    <source>
        <dbReference type="ARBA" id="ARBA00022840"/>
    </source>
</evidence>
<comment type="caution">
    <text evidence="3">The sequence shown here is derived from an EMBL/GenBank/DDBJ whole genome shotgun (WGS) entry which is preliminary data.</text>
</comment>
<dbReference type="Gene3D" id="3.40.50.300">
    <property type="entry name" value="P-loop containing nucleotide triphosphate hydrolases"/>
    <property type="match status" value="1"/>
</dbReference>
<organism evidence="3 4">
    <name type="scientific">Prototheca wickerhamii</name>
    <dbReference type="NCBI Taxonomy" id="3111"/>
    <lineage>
        <taxon>Eukaryota</taxon>
        <taxon>Viridiplantae</taxon>
        <taxon>Chlorophyta</taxon>
        <taxon>core chlorophytes</taxon>
        <taxon>Trebouxiophyceae</taxon>
        <taxon>Chlorellales</taxon>
        <taxon>Chlorellaceae</taxon>
        <taxon>Prototheca</taxon>
    </lineage>
</organism>
<evidence type="ECO:0000256" key="1">
    <source>
        <dbReference type="ARBA" id="ARBA00022741"/>
    </source>
</evidence>
<dbReference type="SUPFAM" id="SSF52540">
    <property type="entry name" value="P-loop containing nucleoside triphosphate hydrolases"/>
    <property type="match status" value="1"/>
</dbReference>
<evidence type="ECO:0000313" key="3">
    <source>
        <dbReference type="EMBL" id="KAK2076748.1"/>
    </source>
</evidence>
<evidence type="ECO:0000313" key="4">
    <source>
        <dbReference type="Proteomes" id="UP001255856"/>
    </source>
</evidence>
<keyword evidence="4" id="KW-1185">Reference proteome</keyword>
<dbReference type="Proteomes" id="UP001255856">
    <property type="component" value="Unassembled WGS sequence"/>
</dbReference>
<gene>
    <name evidence="3" type="ORF">QBZ16_005508</name>
</gene>
<dbReference type="CDD" id="cd00267">
    <property type="entry name" value="ABC_ATPase"/>
    <property type="match status" value="1"/>
</dbReference>
<dbReference type="InterPro" id="IPR027417">
    <property type="entry name" value="P-loop_NTPase"/>
</dbReference>
<accession>A0AAD9IEM3</accession>
<name>A0AAD9IEM3_PROWI</name>
<protein>
    <recommendedName>
        <fullName evidence="5">ABC transporter domain-containing protein</fullName>
    </recommendedName>
</protein>
<sequence length="231" mass="25300">MVSEEAVLVLGESPFHATHLTSSHQLGYVGGEWERDVAFGGYKVPLAGDIAAGQMLQNVRGVSAERRERLIEVLDIEPSWRLHQVSDGQRRRVQIAMGLLHEFKVGSGVLLLDEITVDLDVLARSSLLDFLKEETETRGCTATHIFDGLDDWPTHVAYLSGGEAKICAPVAEVPSLKDAPRLLEWVEGLLRADAATEPEAKPPVLEADSVTPWSRPWNNGYASGTLHSTIK</sequence>
<dbReference type="AlphaFoldDB" id="A0AAD9IEM3"/>
<reference evidence="3" key="1">
    <citation type="submission" date="2021-01" db="EMBL/GenBank/DDBJ databases">
        <authorList>
            <person name="Eckstrom K.M.E."/>
        </authorList>
    </citation>
    <scope>NUCLEOTIDE SEQUENCE</scope>
    <source>
        <strain evidence="3">UVCC 0001</strain>
    </source>
</reference>
<evidence type="ECO:0008006" key="5">
    <source>
        <dbReference type="Google" id="ProtNLM"/>
    </source>
</evidence>
<dbReference type="PANTHER" id="PTHR43158:SF12">
    <property type="entry name" value="ABC TRANSPORTER FAMILY PROTEIN"/>
    <property type="match status" value="1"/>
</dbReference>
<keyword evidence="1" id="KW-0547">Nucleotide-binding</keyword>
<keyword evidence="2" id="KW-0067">ATP-binding</keyword>
<dbReference type="GO" id="GO:0005524">
    <property type="term" value="F:ATP binding"/>
    <property type="evidence" value="ECO:0007669"/>
    <property type="project" value="UniProtKB-KW"/>
</dbReference>
<proteinExistence type="predicted"/>
<dbReference type="PANTHER" id="PTHR43158">
    <property type="entry name" value="SKFA PEPTIDE EXPORT ATP-BINDING PROTEIN SKFE"/>
    <property type="match status" value="1"/>
</dbReference>